<comment type="caution">
    <text evidence="1">The sequence shown here is derived from an EMBL/GenBank/DDBJ whole genome shotgun (WGS) entry which is preliminary data.</text>
</comment>
<evidence type="ECO:0000313" key="1">
    <source>
        <dbReference type="EMBL" id="KAK7373814.1"/>
    </source>
</evidence>
<dbReference type="AlphaFoldDB" id="A0AAN9NI99"/>
<sequence>MSVANGKSLFFIHCSVPPFSLVRNICNTQEQRCSIITGNSRSFSSPKVYHEHLPFGVSRERKGTKLKNPQLLVKNSAEKEKEKEKEVEAVFACEFVCSGFRCV</sequence>
<accession>A0AAN9NI99</accession>
<evidence type="ECO:0000313" key="2">
    <source>
        <dbReference type="Proteomes" id="UP001374584"/>
    </source>
</evidence>
<proteinExistence type="predicted"/>
<reference evidence="1 2" key="1">
    <citation type="submission" date="2024-01" db="EMBL/GenBank/DDBJ databases">
        <title>The genomes of 5 underutilized Papilionoideae crops provide insights into root nodulation and disease resistanc.</title>
        <authorList>
            <person name="Jiang F."/>
        </authorList>
    </citation>
    <scope>NUCLEOTIDE SEQUENCE [LARGE SCALE GENOMIC DNA]</scope>
    <source>
        <strain evidence="1">JINMINGXINNONG_FW02</strain>
        <tissue evidence="1">Leaves</tissue>
    </source>
</reference>
<keyword evidence="2" id="KW-1185">Reference proteome</keyword>
<protein>
    <submittedName>
        <fullName evidence="1">Uncharacterized protein</fullName>
    </submittedName>
</protein>
<dbReference type="Proteomes" id="UP001374584">
    <property type="component" value="Unassembled WGS sequence"/>
</dbReference>
<name>A0AAN9NI99_PHACN</name>
<organism evidence="1 2">
    <name type="scientific">Phaseolus coccineus</name>
    <name type="common">Scarlet runner bean</name>
    <name type="synonym">Phaseolus multiflorus</name>
    <dbReference type="NCBI Taxonomy" id="3886"/>
    <lineage>
        <taxon>Eukaryota</taxon>
        <taxon>Viridiplantae</taxon>
        <taxon>Streptophyta</taxon>
        <taxon>Embryophyta</taxon>
        <taxon>Tracheophyta</taxon>
        <taxon>Spermatophyta</taxon>
        <taxon>Magnoliopsida</taxon>
        <taxon>eudicotyledons</taxon>
        <taxon>Gunneridae</taxon>
        <taxon>Pentapetalae</taxon>
        <taxon>rosids</taxon>
        <taxon>fabids</taxon>
        <taxon>Fabales</taxon>
        <taxon>Fabaceae</taxon>
        <taxon>Papilionoideae</taxon>
        <taxon>50 kb inversion clade</taxon>
        <taxon>NPAAA clade</taxon>
        <taxon>indigoferoid/millettioid clade</taxon>
        <taxon>Phaseoleae</taxon>
        <taxon>Phaseolus</taxon>
    </lineage>
</organism>
<gene>
    <name evidence="1" type="ORF">VNO80_07234</name>
</gene>
<dbReference type="EMBL" id="JAYMYR010000003">
    <property type="protein sequence ID" value="KAK7373814.1"/>
    <property type="molecule type" value="Genomic_DNA"/>
</dbReference>